<dbReference type="GO" id="GO:0048476">
    <property type="term" value="C:Holliday junction resolvase complex"/>
    <property type="evidence" value="ECO:0007669"/>
    <property type="project" value="UniProtKB-UniRule"/>
</dbReference>
<proteinExistence type="inferred from homology"/>
<dbReference type="GO" id="GO:0009379">
    <property type="term" value="C:Holliday junction helicase complex"/>
    <property type="evidence" value="ECO:0007669"/>
    <property type="project" value="InterPro"/>
</dbReference>
<dbReference type="GO" id="GO:0005524">
    <property type="term" value="F:ATP binding"/>
    <property type="evidence" value="ECO:0007669"/>
    <property type="project" value="InterPro"/>
</dbReference>
<dbReference type="InterPro" id="IPR013849">
    <property type="entry name" value="DNA_helicase_Holl-junc_RuvA_I"/>
</dbReference>
<sequence length="206" mass="21255">MIASLRGPVIAVGLDHAVIECSGVGYRFTATPLTLSGLRRGEEATVLTSLVVKEDSMTLYGFTDDGTREMFHLLQTVTGLGPRLALASQSVLTTPELSQAIGGGDAKALQRIPGVGKRMADRMVVELKDKVAAFAPEPGTGADDGTTAAPLSAGAEAVAEQVTEALIGLGFTERVAQPAVEGVLASRPELDTAAALRAALSELGRK</sequence>
<dbReference type="SUPFAM" id="SSF50249">
    <property type="entry name" value="Nucleic acid-binding proteins"/>
    <property type="match status" value="1"/>
</dbReference>
<comment type="domain">
    <text evidence="6">Has three domains with a flexible linker between the domains II and III and assumes an 'L' shape. Domain III is highly mobile and contacts RuvB.</text>
</comment>
<dbReference type="OrthoDB" id="5293449at2"/>
<dbReference type="HOGENOM" id="CLU_087936_2_1_11"/>
<dbReference type="AlphaFoldDB" id="M1MY09"/>
<dbReference type="CDD" id="cd14332">
    <property type="entry name" value="UBA_RuvA_C"/>
    <property type="match status" value="1"/>
</dbReference>
<feature type="region of interest" description="Domain III" evidence="6">
    <location>
        <begin position="153"/>
        <end position="206"/>
    </location>
</feature>
<gene>
    <name evidence="6 9" type="primary">ruvA</name>
    <name evidence="9" type="ORF">A605_08085</name>
</gene>
<comment type="subcellular location">
    <subcellularLocation>
        <location evidence="6">Cytoplasm</location>
    </subcellularLocation>
</comment>
<evidence type="ECO:0000259" key="7">
    <source>
        <dbReference type="Pfam" id="PF01330"/>
    </source>
</evidence>
<protein>
    <recommendedName>
        <fullName evidence="6">Holliday junction branch migration complex subunit RuvA</fullName>
    </recommendedName>
</protein>
<keyword evidence="2 6" id="KW-0227">DNA damage</keyword>
<dbReference type="KEGG" id="chn:A605_08085"/>
<dbReference type="STRING" id="1121362.A605_08085"/>
<feature type="region of interest" description="Domain II" evidence="6">
    <location>
        <begin position="64"/>
        <end position="141"/>
    </location>
</feature>
<feature type="domain" description="DNA helicase Holliday junction RuvA type" evidence="7">
    <location>
        <begin position="1"/>
        <end position="61"/>
    </location>
</feature>
<comment type="caution">
    <text evidence="6">Lacks conserved residue(s) required for the propagation of feature annotation.</text>
</comment>
<dbReference type="SUPFAM" id="SSF47781">
    <property type="entry name" value="RuvA domain 2-like"/>
    <property type="match status" value="1"/>
</dbReference>
<comment type="subunit">
    <text evidence="6">Homotetramer. Forms an RuvA(8)-RuvB(12)-Holliday junction (HJ) complex. HJ DNA is sandwiched between 2 RuvA tetramers; dsDNA enters through RuvA and exits via RuvB. An RuvB hexamer assembles on each DNA strand where it exits the tetramer. Each RuvB hexamer is contacted by two RuvA subunits (via domain III) on 2 adjacent RuvB subunits; this complex drives branch migration. In the full resolvosome a probable DNA-RuvA(4)-RuvB(12)-RuvC(2) complex forms which resolves the HJ.</text>
</comment>
<dbReference type="InterPro" id="IPR010994">
    <property type="entry name" value="RuvA_2-like"/>
</dbReference>
<keyword evidence="9" id="KW-0378">Hydrolase</keyword>
<dbReference type="Pfam" id="PF07499">
    <property type="entry name" value="RuvA_C"/>
    <property type="match status" value="1"/>
</dbReference>
<evidence type="ECO:0000313" key="10">
    <source>
        <dbReference type="Proteomes" id="UP000011723"/>
    </source>
</evidence>
<keyword evidence="4 6" id="KW-0233">DNA recombination</keyword>
<evidence type="ECO:0000256" key="1">
    <source>
        <dbReference type="ARBA" id="ARBA00022490"/>
    </source>
</evidence>
<dbReference type="Proteomes" id="UP000011723">
    <property type="component" value="Chromosome"/>
</dbReference>
<dbReference type="Pfam" id="PF01330">
    <property type="entry name" value="RuvA_N"/>
    <property type="match status" value="1"/>
</dbReference>
<dbReference type="GO" id="GO:0006310">
    <property type="term" value="P:DNA recombination"/>
    <property type="evidence" value="ECO:0007669"/>
    <property type="project" value="UniProtKB-UniRule"/>
</dbReference>
<evidence type="ECO:0000256" key="5">
    <source>
        <dbReference type="ARBA" id="ARBA00023204"/>
    </source>
</evidence>
<reference evidence="9 10" key="1">
    <citation type="journal article" date="2012" name="Stand. Genomic Sci.">
        <title>Genome sequence of the halotolerant bacterium Corynebacterium halotolerans type strain YIM 70093(T) (= DSM 44683(T)).</title>
        <authorList>
            <person name="Ruckert C."/>
            <person name="Albersmeier A."/>
            <person name="Al-Dilaimi A."/>
            <person name="Niehaus K."/>
            <person name="Szczepanowski R."/>
            <person name="Kalinowski J."/>
        </authorList>
    </citation>
    <scope>NUCLEOTIDE SEQUENCE [LARGE SCALE GENOMIC DNA]</scope>
    <source>
        <strain evidence="9">YIM 70093</strain>
    </source>
</reference>
<dbReference type="Gene3D" id="2.40.50.140">
    <property type="entry name" value="Nucleic acid-binding proteins"/>
    <property type="match status" value="1"/>
</dbReference>
<evidence type="ECO:0000313" key="9">
    <source>
        <dbReference type="EMBL" id="AGF72619.1"/>
    </source>
</evidence>
<dbReference type="InterPro" id="IPR012340">
    <property type="entry name" value="NA-bd_OB-fold"/>
</dbReference>
<evidence type="ECO:0000256" key="6">
    <source>
        <dbReference type="HAMAP-Rule" id="MF_00031"/>
    </source>
</evidence>
<dbReference type="EMBL" id="CP003697">
    <property type="protein sequence ID" value="AGF72619.1"/>
    <property type="molecule type" value="Genomic_DNA"/>
</dbReference>
<keyword evidence="10" id="KW-1185">Reference proteome</keyword>
<dbReference type="eggNOG" id="COG0632">
    <property type="taxonomic scope" value="Bacteria"/>
</dbReference>
<evidence type="ECO:0000256" key="4">
    <source>
        <dbReference type="ARBA" id="ARBA00023172"/>
    </source>
</evidence>
<dbReference type="NCBIfam" id="TIGR00084">
    <property type="entry name" value="ruvA"/>
    <property type="match status" value="1"/>
</dbReference>
<feature type="domain" description="Holliday junction DNA helicase RuvA C-terminal" evidence="8">
    <location>
        <begin position="158"/>
        <end position="203"/>
    </location>
</feature>
<organism evidence="9 10">
    <name type="scientific">Corynebacterium halotolerans YIM 70093 = DSM 44683</name>
    <dbReference type="NCBI Taxonomy" id="1121362"/>
    <lineage>
        <taxon>Bacteria</taxon>
        <taxon>Bacillati</taxon>
        <taxon>Actinomycetota</taxon>
        <taxon>Actinomycetes</taxon>
        <taxon>Mycobacteriales</taxon>
        <taxon>Corynebacteriaceae</taxon>
        <taxon>Corynebacterium</taxon>
    </lineage>
</organism>
<keyword evidence="9" id="KW-0067">ATP-binding</keyword>
<keyword evidence="9" id="KW-0347">Helicase</keyword>
<keyword evidence="5 6" id="KW-0234">DNA repair</keyword>
<dbReference type="Gene3D" id="1.10.8.10">
    <property type="entry name" value="DNA helicase RuvA subunit, C-terminal domain"/>
    <property type="match status" value="1"/>
</dbReference>
<dbReference type="InterPro" id="IPR011114">
    <property type="entry name" value="RuvA_C"/>
</dbReference>
<name>M1MY09_9CORY</name>
<dbReference type="GO" id="GO:0005737">
    <property type="term" value="C:cytoplasm"/>
    <property type="evidence" value="ECO:0007669"/>
    <property type="project" value="UniProtKB-SubCell"/>
</dbReference>
<dbReference type="InterPro" id="IPR036267">
    <property type="entry name" value="RuvA_C_sf"/>
</dbReference>
<keyword evidence="1 6" id="KW-0963">Cytoplasm</keyword>
<dbReference type="PATRIC" id="fig|1121362.3.peg.1633"/>
<comment type="function">
    <text evidence="6">The RuvA-RuvB-RuvC complex processes Holliday junction (HJ) DNA during genetic recombination and DNA repair, while the RuvA-RuvB complex plays an important role in the rescue of blocked DNA replication forks via replication fork reversal (RFR). RuvA specifically binds to HJ cruciform DNA, conferring on it an open structure. The RuvB hexamer acts as an ATP-dependent pump, pulling dsDNA into and through the RuvAB complex. HJ branch migration allows RuvC to scan DNA until it finds its consensus sequence, where it cleaves and resolves the cruciform DNA.</text>
</comment>
<dbReference type="GO" id="GO:0009378">
    <property type="term" value="F:four-way junction helicase activity"/>
    <property type="evidence" value="ECO:0007669"/>
    <property type="project" value="InterPro"/>
</dbReference>
<dbReference type="InterPro" id="IPR000085">
    <property type="entry name" value="RuvA"/>
</dbReference>
<keyword evidence="3 6" id="KW-0238">DNA-binding</keyword>
<accession>M1MY09</accession>
<comment type="similarity">
    <text evidence="6">Belongs to the RuvA family.</text>
</comment>
<dbReference type="GO" id="GO:0006281">
    <property type="term" value="P:DNA repair"/>
    <property type="evidence" value="ECO:0007669"/>
    <property type="project" value="UniProtKB-UniRule"/>
</dbReference>
<dbReference type="RefSeq" id="WP_015401038.1">
    <property type="nucleotide sequence ID" value="NC_020302.1"/>
</dbReference>
<keyword evidence="9" id="KW-0547">Nucleotide-binding</keyword>
<dbReference type="SUPFAM" id="SSF46929">
    <property type="entry name" value="DNA helicase RuvA subunit, C-terminal domain"/>
    <property type="match status" value="1"/>
</dbReference>
<dbReference type="Gene3D" id="1.10.150.20">
    <property type="entry name" value="5' to 3' exonuclease, C-terminal subdomain"/>
    <property type="match status" value="1"/>
</dbReference>
<evidence type="ECO:0000259" key="8">
    <source>
        <dbReference type="Pfam" id="PF07499"/>
    </source>
</evidence>
<evidence type="ECO:0000256" key="3">
    <source>
        <dbReference type="ARBA" id="ARBA00023125"/>
    </source>
</evidence>
<evidence type="ECO:0000256" key="2">
    <source>
        <dbReference type="ARBA" id="ARBA00022763"/>
    </source>
</evidence>
<dbReference type="Pfam" id="PF14520">
    <property type="entry name" value="HHH_5"/>
    <property type="match status" value="1"/>
</dbReference>
<dbReference type="HAMAP" id="MF_00031">
    <property type="entry name" value="DNA_HJ_migration_RuvA"/>
    <property type="match status" value="1"/>
</dbReference>
<dbReference type="GO" id="GO:0000400">
    <property type="term" value="F:four-way junction DNA binding"/>
    <property type="evidence" value="ECO:0007669"/>
    <property type="project" value="UniProtKB-UniRule"/>
</dbReference>